<feature type="active site" description="Charge relay system" evidence="2">
    <location>
        <position position="301"/>
    </location>
</feature>
<dbReference type="GO" id="GO:0034338">
    <property type="term" value="F:short-chain carboxylesterase activity"/>
    <property type="evidence" value="ECO:0007669"/>
    <property type="project" value="TreeGrafter"/>
</dbReference>
<dbReference type="Proteomes" id="UP000604481">
    <property type="component" value="Unassembled WGS sequence"/>
</dbReference>
<dbReference type="SUPFAM" id="SSF53474">
    <property type="entry name" value="alpha/beta-Hydrolases"/>
    <property type="match status" value="1"/>
</dbReference>
<dbReference type="AlphaFoldDB" id="A0A8J7FUU2"/>
<dbReference type="InterPro" id="IPR029058">
    <property type="entry name" value="AB_hydrolase_fold"/>
</dbReference>
<dbReference type="InterPro" id="IPR050960">
    <property type="entry name" value="AB_hydrolase_4_sf"/>
</dbReference>
<dbReference type="InterPro" id="IPR000073">
    <property type="entry name" value="AB_hydrolase_1"/>
</dbReference>
<reference evidence="4 5" key="1">
    <citation type="submission" date="2020-10" db="EMBL/GenBank/DDBJ databases">
        <title>The genome sequence of Chitinilyticum litopenaei 4Y14.</title>
        <authorList>
            <person name="Liu Y."/>
        </authorList>
    </citation>
    <scope>NUCLEOTIDE SEQUENCE [LARGE SCALE GENOMIC DNA]</scope>
    <source>
        <strain evidence="4 5">4Y14</strain>
    </source>
</reference>
<dbReference type="Pfam" id="PF00561">
    <property type="entry name" value="Abhydrolase_1"/>
    <property type="match status" value="1"/>
</dbReference>
<comment type="similarity">
    <text evidence="1">Belongs to the AB hydrolase superfamily. AB hydrolase 4 family.</text>
</comment>
<evidence type="ECO:0000256" key="1">
    <source>
        <dbReference type="ARBA" id="ARBA00010884"/>
    </source>
</evidence>
<comment type="caution">
    <text evidence="4">The sequence shown here is derived from an EMBL/GenBank/DDBJ whole genome shotgun (WGS) entry which is preliminary data.</text>
</comment>
<feature type="active site" description="Charge relay system" evidence="2">
    <location>
        <position position="144"/>
    </location>
</feature>
<accession>A0A8J7FUU2</accession>
<name>A0A8J7FUU2_9NEIS</name>
<sequence>MQRDHTLTLPPYQPPAWLPGGHAQTLYPALMFWRRSNAWRREGWITPDLDAVAVDWADGRVGKPVVVIFHGLEGGSRSHYAESIAERVVRQGWHAVVPHFRTCGNVPNRLSRAYHAGDSAEIGWMLERVRLMHPDSSLFAVGISLGGNALLKWLGEQGGRAQDLLQAAAAVSAPADLAACGAALDQGANRYLYTREFLRTLKSKTLASLKLNNNPFIDIEKVRRVSTLRDFDDLVTAPLHGFHGVEHYWRVASSKPVLRQIVLPTMMINARNDPFIPPGSLPGADDVSEAVLLLQPEEGGHAGFVSGWMPGQLSWLPDVLMRFFNFHSPR</sequence>
<feature type="active site" description="Charge relay system" evidence="2">
    <location>
        <position position="273"/>
    </location>
</feature>
<keyword evidence="5" id="KW-1185">Reference proteome</keyword>
<keyword evidence="4" id="KW-0378">Hydrolase</keyword>
<dbReference type="InterPro" id="IPR012020">
    <property type="entry name" value="ABHD4"/>
</dbReference>
<dbReference type="EMBL" id="JADFUA010000001">
    <property type="protein sequence ID" value="MBE9607730.1"/>
    <property type="molecule type" value="Genomic_DNA"/>
</dbReference>
<dbReference type="PIRSF" id="PIRSF005211">
    <property type="entry name" value="Ab_hydro_YheT"/>
    <property type="match status" value="1"/>
</dbReference>
<proteinExistence type="inferred from homology"/>
<dbReference type="PANTHER" id="PTHR10794">
    <property type="entry name" value="ABHYDROLASE DOMAIN-CONTAINING PROTEIN"/>
    <property type="match status" value="1"/>
</dbReference>
<gene>
    <name evidence="4" type="ORF">INR99_00025</name>
</gene>
<dbReference type="GO" id="GO:0047372">
    <property type="term" value="F:monoacylglycerol lipase activity"/>
    <property type="evidence" value="ECO:0007669"/>
    <property type="project" value="TreeGrafter"/>
</dbReference>
<evidence type="ECO:0000256" key="2">
    <source>
        <dbReference type="PIRSR" id="PIRSR005211-1"/>
    </source>
</evidence>
<evidence type="ECO:0000313" key="4">
    <source>
        <dbReference type="EMBL" id="MBE9607730.1"/>
    </source>
</evidence>
<feature type="domain" description="AB hydrolase-1" evidence="3">
    <location>
        <begin position="64"/>
        <end position="305"/>
    </location>
</feature>
<dbReference type="Gene3D" id="3.40.50.1820">
    <property type="entry name" value="alpha/beta hydrolase"/>
    <property type="match status" value="1"/>
</dbReference>
<organism evidence="4 5">
    <name type="scientific">Chitinilyticum piscinae</name>
    <dbReference type="NCBI Taxonomy" id="2866724"/>
    <lineage>
        <taxon>Bacteria</taxon>
        <taxon>Pseudomonadati</taxon>
        <taxon>Pseudomonadota</taxon>
        <taxon>Betaproteobacteria</taxon>
        <taxon>Neisseriales</taxon>
        <taxon>Chitinibacteraceae</taxon>
        <taxon>Chitinilyticum</taxon>
    </lineage>
</organism>
<protein>
    <submittedName>
        <fullName evidence="4">Alpha/beta fold hydrolase</fullName>
    </submittedName>
</protein>
<evidence type="ECO:0000313" key="5">
    <source>
        <dbReference type="Proteomes" id="UP000604481"/>
    </source>
</evidence>
<evidence type="ECO:0000259" key="3">
    <source>
        <dbReference type="Pfam" id="PF00561"/>
    </source>
</evidence>
<dbReference type="PANTHER" id="PTHR10794:SF94">
    <property type="entry name" value="ESTERASE YHET-RELATED"/>
    <property type="match status" value="1"/>
</dbReference>